<comment type="caution">
    <text evidence="12">The sequence shown here is derived from an EMBL/GenBank/DDBJ whole genome shotgun (WGS) entry which is preliminary data.</text>
</comment>
<feature type="binding site" evidence="9">
    <location>
        <position position="279"/>
    </location>
    <ligand>
        <name>Ca(2+)</name>
        <dbReference type="ChEBI" id="CHEBI:29108"/>
        <label>1</label>
    </ligand>
</feature>
<dbReference type="GO" id="GO:0020037">
    <property type="term" value="F:heme binding"/>
    <property type="evidence" value="ECO:0007669"/>
    <property type="project" value="InterPro"/>
</dbReference>
<evidence type="ECO:0000313" key="12">
    <source>
        <dbReference type="EMBL" id="KAK4374968.1"/>
    </source>
</evidence>
<evidence type="ECO:0000256" key="5">
    <source>
        <dbReference type="ARBA" id="ARBA00022617"/>
    </source>
</evidence>
<sequence>MDDVLDCPNSLCLIRDLIQGLGGVHEHRNPKIRHIHHHNYHHNQKIHHYKNHHKYNFYSNHKFDVIHHRYGARYGPYKRYGARYGPYKKIEHVHYGRTLRRGSTLEDSQVIGYRTQAIQSALLRFVDIIKDGTNSNKVIVDMDSDVAKDTADIVNKDVETEVVDGEVEVDKDISDNNKVILEVEGDNNKKVDYGKGVYQDKIGEVSLEAIDHTQGELQSSSITESEIQSHGDFENRLYDIEYDFNRTIGDNFLLIRERFSSHGDHLFNGKRFKNELAKGCDGSILLDDTPSFIGEQTALPNNNCSRGYNVIDNIKTKVEKVCPGEIQELQVSQEQMMVDSLLQRRSLGNLINRLK</sequence>
<keyword evidence="8" id="KW-0408">Iron</keyword>
<keyword evidence="4" id="KW-0575">Peroxidase</keyword>
<dbReference type="PANTHER" id="PTHR31388">
    <property type="entry name" value="PEROXIDASE 72-RELATED"/>
    <property type="match status" value="1"/>
</dbReference>
<evidence type="ECO:0000256" key="4">
    <source>
        <dbReference type="ARBA" id="ARBA00022559"/>
    </source>
</evidence>
<evidence type="ECO:0000313" key="13">
    <source>
        <dbReference type="Proteomes" id="UP001291623"/>
    </source>
</evidence>
<dbReference type="EC" id="1.11.1.7" evidence="3"/>
<feature type="binding site" evidence="9">
    <location>
        <position position="295"/>
    </location>
    <ligand>
        <name>Ca(2+)</name>
        <dbReference type="ChEBI" id="CHEBI:29108"/>
        <label>1</label>
    </ligand>
</feature>
<dbReference type="GO" id="GO:0140825">
    <property type="term" value="F:lactoperoxidase activity"/>
    <property type="evidence" value="ECO:0007669"/>
    <property type="project" value="UniProtKB-EC"/>
</dbReference>
<dbReference type="GO" id="GO:0006979">
    <property type="term" value="P:response to oxidative stress"/>
    <property type="evidence" value="ECO:0007669"/>
    <property type="project" value="InterPro"/>
</dbReference>
<dbReference type="GO" id="GO:0046872">
    <property type="term" value="F:metal ion binding"/>
    <property type="evidence" value="ECO:0007669"/>
    <property type="project" value="UniProtKB-KW"/>
</dbReference>
<protein>
    <recommendedName>
        <fullName evidence="3">peroxidase</fullName>
        <ecNumber evidence="3">1.11.1.7</ecNumber>
    </recommendedName>
</protein>
<accession>A0AAE1SPE2</accession>
<name>A0AAE1SPE2_9SOLA</name>
<keyword evidence="7" id="KW-0560">Oxidoreductase</keyword>
<comment type="cofactor">
    <cofactor evidence="2">
        <name>heme b</name>
        <dbReference type="ChEBI" id="CHEBI:60344"/>
    </cofactor>
</comment>
<evidence type="ECO:0000256" key="8">
    <source>
        <dbReference type="ARBA" id="ARBA00023004"/>
    </source>
</evidence>
<keyword evidence="6 9" id="KW-0479">Metal-binding</keyword>
<evidence type="ECO:0000256" key="3">
    <source>
        <dbReference type="ARBA" id="ARBA00012313"/>
    </source>
</evidence>
<feature type="domain" description="Plant heme peroxidase family profile" evidence="11">
    <location>
        <begin position="272"/>
        <end position="326"/>
    </location>
</feature>
<dbReference type="PROSITE" id="PS50873">
    <property type="entry name" value="PEROXIDASE_4"/>
    <property type="match status" value="1"/>
</dbReference>
<comment type="similarity">
    <text evidence="10">Belongs to the peroxidase family.</text>
</comment>
<evidence type="ECO:0000259" key="11">
    <source>
        <dbReference type="PROSITE" id="PS50873"/>
    </source>
</evidence>
<dbReference type="EMBL" id="JAVYJV010000003">
    <property type="protein sequence ID" value="KAK4374968.1"/>
    <property type="molecule type" value="Genomic_DNA"/>
</dbReference>
<dbReference type="Gene3D" id="1.10.520.10">
    <property type="match status" value="1"/>
</dbReference>
<dbReference type="Proteomes" id="UP001291623">
    <property type="component" value="Unassembled WGS sequence"/>
</dbReference>
<keyword evidence="5" id="KW-0349">Heme</keyword>
<dbReference type="PANTHER" id="PTHR31388:SF144">
    <property type="entry name" value="PEROXIDASE 67-RELATED"/>
    <property type="match status" value="1"/>
</dbReference>
<feature type="binding site" evidence="9">
    <location>
        <position position="283"/>
    </location>
    <ligand>
        <name>Ca(2+)</name>
        <dbReference type="ChEBI" id="CHEBI:29108"/>
        <label>1</label>
    </ligand>
</feature>
<evidence type="ECO:0000256" key="6">
    <source>
        <dbReference type="ARBA" id="ARBA00022723"/>
    </source>
</evidence>
<dbReference type="SUPFAM" id="SSF48113">
    <property type="entry name" value="Heme-dependent peroxidases"/>
    <property type="match status" value="1"/>
</dbReference>
<dbReference type="AlphaFoldDB" id="A0AAE1SPE2"/>
<gene>
    <name evidence="12" type="ORF">RND71_005645</name>
</gene>
<proteinExistence type="inferred from homology"/>
<organism evidence="12 13">
    <name type="scientific">Anisodus tanguticus</name>
    <dbReference type="NCBI Taxonomy" id="243964"/>
    <lineage>
        <taxon>Eukaryota</taxon>
        <taxon>Viridiplantae</taxon>
        <taxon>Streptophyta</taxon>
        <taxon>Embryophyta</taxon>
        <taxon>Tracheophyta</taxon>
        <taxon>Spermatophyta</taxon>
        <taxon>Magnoliopsida</taxon>
        <taxon>eudicotyledons</taxon>
        <taxon>Gunneridae</taxon>
        <taxon>Pentapetalae</taxon>
        <taxon>asterids</taxon>
        <taxon>lamiids</taxon>
        <taxon>Solanales</taxon>
        <taxon>Solanaceae</taxon>
        <taxon>Solanoideae</taxon>
        <taxon>Hyoscyameae</taxon>
        <taxon>Anisodus</taxon>
    </lineage>
</organism>
<comment type="catalytic activity">
    <reaction evidence="1">
        <text>2 a phenolic donor + H2O2 = 2 a phenolic radical donor + 2 H2O</text>
        <dbReference type="Rhea" id="RHEA:56136"/>
        <dbReference type="ChEBI" id="CHEBI:15377"/>
        <dbReference type="ChEBI" id="CHEBI:16240"/>
        <dbReference type="ChEBI" id="CHEBI:139520"/>
        <dbReference type="ChEBI" id="CHEBI:139521"/>
        <dbReference type="EC" id="1.11.1.7"/>
    </reaction>
</comment>
<evidence type="ECO:0000256" key="10">
    <source>
        <dbReference type="RuleBase" id="RU004241"/>
    </source>
</evidence>
<reference evidence="12" key="1">
    <citation type="submission" date="2023-12" db="EMBL/GenBank/DDBJ databases">
        <title>Genome assembly of Anisodus tanguticus.</title>
        <authorList>
            <person name="Wang Y.-J."/>
        </authorList>
    </citation>
    <scope>NUCLEOTIDE SEQUENCE</scope>
    <source>
        <strain evidence="12">KB-2021</strain>
        <tissue evidence="12">Leaf</tissue>
    </source>
</reference>
<keyword evidence="9" id="KW-0106">Calcium</keyword>
<dbReference type="InterPro" id="IPR010255">
    <property type="entry name" value="Haem_peroxidase_sf"/>
</dbReference>
<evidence type="ECO:0000256" key="1">
    <source>
        <dbReference type="ARBA" id="ARBA00000189"/>
    </source>
</evidence>
<dbReference type="InterPro" id="IPR002016">
    <property type="entry name" value="Haem_peroxidase"/>
</dbReference>
<evidence type="ECO:0000256" key="9">
    <source>
        <dbReference type="PIRSR" id="PIRSR600823-3"/>
    </source>
</evidence>
<comment type="cofactor">
    <cofactor evidence="9">
        <name>Ca(2+)</name>
        <dbReference type="ChEBI" id="CHEBI:29108"/>
    </cofactor>
    <text evidence="9">Binds 2 calcium ions per subunit.</text>
</comment>
<evidence type="ECO:0000256" key="2">
    <source>
        <dbReference type="ARBA" id="ARBA00001970"/>
    </source>
</evidence>
<dbReference type="InterPro" id="IPR000823">
    <property type="entry name" value="Peroxidase_pln"/>
</dbReference>
<evidence type="ECO:0000256" key="7">
    <source>
        <dbReference type="ARBA" id="ARBA00023002"/>
    </source>
</evidence>
<keyword evidence="13" id="KW-1185">Reference proteome</keyword>
<dbReference type="Pfam" id="PF00141">
    <property type="entry name" value="peroxidase"/>
    <property type="match status" value="1"/>
</dbReference>
<feature type="binding site" evidence="9">
    <location>
        <position position="281"/>
    </location>
    <ligand>
        <name>Ca(2+)</name>
        <dbReference type="ChEBI" id="CHEBI:29108"/>
        <label>1</label>
    </ligand>
</feature>